<keyword evidence="3" id="KW-1185">Reference proteome</keyword>
<evidence type="ECO:0000313" key="1">
    <source>
        <dbReference type="EMBL" id="MCB5446769.1"/>
    </source>
</evidence>
<accession>A0A6N3FG76</accession>
<name>A0A6N3FG76_9FIRM</name>
<dbReference type="Proteomes" id="UP001299409">
    <property type="component" value="Unassembled WGS sequence"/>
</dbReference>
<organism evidence="2">
    <name type="scientific">Intestinibacter bartlettii</name>
    <dbReference type="NCBI Taxonomy" id="261299"/>
    <lineage>
        <taxon>Bacteria</taxon>
        <taxon>Bacillati</taxon>
        <taxon>Bacillota</taxon>
        <taxon>Clostridia</taxon>
        <taxon>Peptostreptococcales</taxon>
        <taxon>Peptostreptococcaceae</taxon>
        <taxon>Intestinibacter</taxon>
    </lineage>
</organism>
<dbReference type="EMBL" id="JAJBMB010000012">
    <property type="protein sequence ID" value="MCB5446769.1"/>
    <property type="molecule type" value="Genomic_DNA"/>
</dbReference>
<evidence type="ECO:0000313" key="2">
    <source>
        <dbReference type="EMBL" id="VYU51114.1"/>
    </source>
</evidence>
<dbReference type="AlphaFoldDB" id="A0A6N3FG76"/>
<gene>
    <name evidence="2" type="ORF">IBLFYP30_00397</name>
    <name evidence="1" type="ORF">LIP50_11195</name>
</gene>
<dbReference type="EMBL" id="CACRUE010000044">
    <property type="protein sequence ID" value="VYU51114.1"/>
    <property type="molecule type" value="Genomic_DNA"/>
</dbReference>
<reference evidence="1 3" key="2">
    <citation type="submission" date="2021-10" db="EMBL/GenBank/DDBJ databases">
        <title>Collection of gut derived symbiotic bacterial strains cultured from healthy donors.</title>
        <authorList>
            <person name="Lin H."/>
            <person name="Littmann E."/>
            <person name="Claire K."/>
            <person name="Pamer E."/>
        </authorList>
    </citation>
    <scope>NUCLEOTIDE SEQUENCE [LARGE SCALE GENOMIC DNA]</scope>
    <source>
        <strain evidence="1 3">MSK.17.68</strain>
    </source>
</reference>
<proteinExistence type="predicted"/>
<evidence type="ECO:0000313" key="3">
    <source>
        <dbReference type="Proteomes" id="UP001299409"/>
    </source>
</evidence>
<dbReference type="RefSeq" id="WP_007286460.1">
    <property type="nucleotide sequence ID" value="NZ_BAABXU010000001.1"/>
</dbReference>
<protein>
    <submittedName>
        <fullName evidence="2">Uncharacterized protein</fullName>
    </submittedName>
</protein>
<dbReference type="GeneID" id="89566184"/>
<sequence length="161" mass="18836">MIELKLKNRKGSFHVNSKEVKDIIAARQDIGYLQDISNSINQDNIMVFDCELSEMVFSKEEILEAIEALGETVDESFFEIMFDDIRRFLKDTTDEIEEELQDVYCMDNIKCYFEVYNINQEFSDFKFVFLVSFEDIKIASLKNLAKIVSKRQLVGASKFYS</sequence>
<reference evidence="2" key="1">
    <citation type="submission" date="2019-11" db="EMBL/GenBank/DDBJ databases">
        <authorList>
            <person name="Feng L."/>
        </authorList>
    </citation>
    <scope>NUCLEOTIDE SEQUENCE</scope>
    <source>
        <strain evidence="2">IbartlettiiLFYP30</strain>
    </source>
</reference>